<evidence type="ECO:0000313" key="1">
    <source>
        <dbReference type="EMBL" id="REL33982.1"/>
    </source>
</evidence>
<organism evidence="1 2">
    <name type="scientific">Thalassotalea euphylliae</name>
    <dbReference type="NCBI Taxonomy" id="1655234"/>
    <lineage>
        <taxon>Bacteria</taxon>
        <taxon>Pseudomonadati</taxon>
        <taxon>Pseudomonadota</taxon>
        <taxon>Gammaproteobacteria</taxon>
        <taxon>Alteromonadales</taxon>
        <taxon>Colwelliaceae</taxon>
        <taxon>Thalassotalea</taxon>
    </lineage>
</organism>
<evidence type="ECO:0000313" key="2">
    <source>
        <dbReference type="Proteomes" id="UP000256999"/>
    </source>
</evidence>
<dbReference type="Proteomes" id="UP000256999">
    <property type="component" value="Unassembled WGS sequence"/>
</dbReference>
<evidence type="ECO:0008006" key="3">
    <source>
        <dbReference type="Google" id="ProtNLM"/>
    </source>
</evidence>
<dbReference type="PANTHER" id="PTHR12526">
    <property type="entry name" value="GLYCOSYLTRANSFERASE"/>
    <property type="match status" value="1"/>
</dbReference>
<dbReference type="SUPFAM" id="SSF53756">
    <property type="entry name" value="UDP-Glycosyltransferase/glycogen phosphorylase"/>
    <property type="match status" value="1"/>
</dbReference>
<protein>
    <recommendedName>
        <fullName evidence="3">Glycosyltransferase</fullName>
    </recommendedName>
</protein>
<dbReference type="Gene3D" id="3.40.50.2000">
    <property type="entry name" value="Glycogen Phosphorylase B"/>
    <property type="match status" value="2"/>
</dbReference>
<name>A0A3E0UDT2_9GAMM</name>
<reference evidence="1 2" key="1">
    <citation type="submission" date="2018-08" db="EMBL/GenBank/DDBJ databases">
        <title>Thalassotalea euphylliae genome.</title>
        <authorList>
            <person name="Summers S."/>
            <person name="Rice S.A."/>
            <person name="Freckelton M.L."/>
            <person name="Nedved B.T."/>
            <person name="Hadfield M.G."/>
        </authorList>
    </citation>
    <scope>NUCLEOTIDE SEQUENCE [LARGE SCALE GENOMIC DNA]</scope>
    <source>
        <strain evidence="1 2">H2</strain>
    </source>
</reference>
<sequence>MSKIMEILKTLVDTVKLYLVLLKYELSFITSNSRSDIRDKEALILAPEFPPVVTGGVYRPLSWAKYSKINQWAVKIVTKFEATNHITTDAAKHLHSQIAQESSVYRHCEYPINPSWRACPTINGSILFAIGAVEKAKEIYRNSRPKVVVATGPTFDYFVAGYYLSKYFDVPLILDYRDEWTENPFDFVKSGGVDKFWERRIAKAADKIIFTTELMKQHFSRQFNRYQGLETIYNGWEPDEHKISSNEEKCGDGPIDLLFAGYLGTHTPPFDFLDNLLEIQSNLALEVRVTFLGGVANSIKERLLTSKYIEICSFKDIVPRNQAVEAMKNADGLLLFVPEAMQRYIPGKLFDYAASDTPIIAYGKEGETSQAVIAGRLGYFVTNNDSASLQEALSRIRNYENNERLVTCDWLQSKSRKALAAELFTLLDRTTQRIGVSPTVQ</sequence>
<proteinExistence type="predicted"/>
<comment type="caution">
    <text evidence="1">The sequence shown here is derived from an EMBL/GenBank/DDBJ whole genome shotgun (WGS) entry which is preliminary data.</text>
</comment>
<dbReference type="EMBL" id="QUOV01000001">
    <property type="protein sequence ID" value="REL33982.1"/>
    <property type="molecule type" value="Genomic_DNA"/>
</dbReference>
<gene>
    <name evidence="1" type="ORF">DXX92_00650</name>
</gene>
<accession>A0A3E0UDT2</accession>
<dbReference type="RefSeq" id="WP_115998663.1">
    <property type="nucleotide sequence ID" value="NZ_QUOV01000001.1"/>
</dbReference>
<dbReference type="AlphaFoldDB" id="A0A3E0UDT2"/>